<dbReference type="GeneID" id="66797118"/>
<sequence>MKRFLALLILSTSSVFAVGCENTVVVWETSLLKGSAKNNIETLSIDDAKLCYDIGAEMTEGLRSDVYVAESNCSASITSQFRTRNGE</sequence>
<organism evidence="1 2">
    <name type="scientific">Porphyromonas levii</name>
    <dbReference type="NCBI Taxonomy" id="28114"/>
    <lineage>
        <taxon>Bacteria</taxon>
        <taxon>Pseudomonadati</taxon>
        <taxon>Bacteroidota</taxon>
        <taxon>Bacteroidia</taxon>
        <taxon>Bacteroidales</taxon>
        <taxon>Porphyromonadaceae</taxon>
        <taxon>Porphyromonas</taxon>
    </lineage>
</organism>
<reference evidence="1 2" key="1">
    <citation type="submission" date="2019-03" db="EMBL/GenBank/DDBJ databases">
        <title>Porphyromonas levii Isolated from the Uterus of Dairy Cows.</title>
        <authorList>
            <person name="Francis A.M."/>
        </authorList>
    </citation>
    <scope>NUCLEOTIDE SEQUENCE [LARGE SCALE GENOMIC DNA]</scope>
    <source>
        <strain evidence="1 2">AF5678</strain>
    </source>
</reference>
<gene>
    <name evidence="1" type="ORF">E4P47_09900</name>
</gene>
<dbReference type="PROSITE" id="PS51257">
    <property type="entry name" value="PROKAR_LIPOPROTEIN"/>
    <property type="match status" value="1"/>
</dbReference>
<evidence type="ECO:0000313" key="2">
    <source>
        <dbReference type="Proteomes" id="UP000297225"/>
    </source>
</evidence>
<protein>
    <submittedName>
        <fullName evidence="1">Uncharacterized protein</fullName>
    </submittedName>
</protein>
<evidence type="ECO:0000313" key="1">
    <source>
        <dbReference type="EMBL" id="TFH93858.1"/>
    </source>
</evidence>
<proteinExistence type="predicted"/>
<dbReference type="EMBL" id="SPNC01000287">
    <property type="protein sequence ID" value="TFH93858.1"/>
    <property type="molecule type" value="Genomic_DNA"/>
</dbReference>
<dbReference type="RefSeq" id="WP_134849399.1">
    <property type="nucleotide sequence ID" value="NZ_JADRGN010000011.1"/>
</dbReference>
<dbReference type="AlphaFoldDB" id="A0A4Y8WNP4"/>
<name>A0A4Y8WNP4_9PORP</name>
<dbReference type="Proteomes" id="UP000297225">
    <property type="component" value="Unassembled WGS sequence"/>
</dbReference>
<keyword evidence="2" id="KW-1185">Reference proteome</keyword>
<comment type="caution">
    <text evidence="1">The sequence shown here is derived from an EMBL/GenBank/DDBJ whole genome shotgun (WGS) entry which is preliminary data.</text>
</comment>
<accession>A0A4Y8WNP4</accession>